<evidence type="ECO:0000313" key="2">
    <source>
        <dbReference type="Proteomes" id="UP001600888"/>
    </source>
</evidence>
<name>A0ABR4EWL2_9PEZI</name>
<dbReference type="Proteomes" id="UP001600888">
    <property type="component" value="Unassembled WGS sequence"/>
</dbReference>
<keyword evidence="2" id="KW-1185">Reference proteome</keyword>
<dbReference type="EMBL" id="JBAWTH010000022">
    <property type="protein sequence ID" value="KAL2286836.1"/>
    <property type="molecule type" value="Genomic_DNA"/>
</dbReference>
<comment type="caution">
    <text evidence="1">The sequence shown here is derived from an EMBL/GenBank/DDBJ whole genome shotgun (WGS) entry which is preliminary data.</text>
</comment>
<accession>A0ABR4EWL2</accession>
<reference evidence="1 2" key="1">
    <citation type="submission" date="2024-03" db="EMBL/GenBank/DDBJ databases">
        <title>A high-quality draft genome sequence of Diaporthe vaccinii, a causative agent of upright dieback and viscid rot disease in cranberry plants.</title>
        <authorList>
            <person name="Sarrasin M."/>
            <person name="Lang B.F."/>
            <person name="Burger G."/>
        </authorList>
    </citation>
    <scope>NUCLEOTIDE SEQUENCE [LARGE SCALE GENOMIC DNA]</scope>
    <source>
        <strain evidence="1 2">IS7</strain>
    </source>
</reference>
<organism evidence="1 2">
    <name type="scientific">Diaporthe vaccinii</name>
    <dbReference type="NCBI Taxonomy" id="105482"/>
    <lineage>
        <taxon>Eukaryota</taxon>
        <taxon>Fungi</taxon>
        <taxon>Dikarya</taxon>
        <taxon>Ascomycota</taxon>
        <taxon>Pezizomycotina</taxon>
        <taxon>Sordariomycetes</taxon>
        <taxon>Sordariomycetidae</taxon>
        <taxon>Diaporthales</taxon>
        <taxon>Diaporthaceae</taxon>
        <taxon>Diaporthe</taxon>
        <taxon>Diaporthe eres species complex</taxon>
    </lineage>
</organism>
<protein>
    <submittedName>
        <fullName evidence="1">Uncharacterized protein</fullName>
    </submittedName>
</protein>
<proteinExistence type="predicted"/>
<sequence length="231" mass="25105">MLVPNLVGLVFSFSSEPLSLRFTVDYVLDFSFFVSGFSDILFNTRPSRLWYSLLRAVLTPAQTISESRHSTLGYGIASAVPHLDSAPRLPWASPPGATERARDSPVAAVAGIEEAGPLCPAPVGWERSSRRSSSGSLTRARTCTYTNHIRARTHAHTSTQALVNGFWTIGSSEPVNQTMPVEETHPPRQPSRLVPGFPDGPGAVDTNNPIWDGCNLLPQPRSRSQPHVHLG</sequence>
<gene>
    <name evidence="1" type="ORF">FJTKL_06376</name>
</gene>
<evidence type="ECO:0000313" key="1">
    <source>
        <dbReference type="EMBL" id="KAL2286836.1"/>
    </source>
</evidence>